<dbReference type="InterPro" id="IPR006311">
    <property type="entry name" value="TAT_signal"/>
</dbReference>
<evidence type="ECO:0000256" key="7">
    <source>
        <dbReference type="ARBA" id="ARBA00023002"/>
    </source>
</evidence>
<evidence type="ECO:0000313" key="12">
    <source>
        <dbReference type="Proteomes" id="UP000673975"/>
    </source>
</evidence>
<dbReference type="GO" id="GO:0016491">
    <property type="term" value="F:oxidoreductase activity"/>
    <property type="evidence" value="ECO:0007669"/>
    <property type="project" value="UniProtKB-KW"/>
</dbReference>
<dbReference type="RefSeq" id="WP_210512749.1">
    <property type="nucleotide sequence ID" value="NZ_JAFIDN010000009.1"/>
</dbReference>
<dbReference type="PANTHER" id="PTHR43742:SF9">
    <property type="entry name" value="TETRATHIONATE REDUCTASE SUBUNIT A"/>
    <property type="match status" value="1"/>
</dbReference>
<keyword evidence="9" id="KW-0411">Iron-sulfur</keyword>
<dbReference type="EMBL" id="JAFIDN010000009">
    <property type="protein sequence ID" value="MBP3193291.1"/>
    <property type="molecule type" value="Genomic_DNA"/>
</dbReference>
<dbReference type="Gene3D" id="2.40.40.20">
    <property type="match status" value="1"/>
</dbReference>
<keyword evidence="12" id="KW-1185">Reference proteome</keyword>
<evidence type="ECO:0000313" key="11">
    <source>
        <dbReference type="EMBL" id="MBP3193291.1"/>
    </source>
</evidence>
<dbReference type="Pfam" id="PF04879">
    <property type="entry name" value="Molybdop_Fe4S4"/>
    <property type="match status" value="1"/>
</dbReference>
<evidence type="ECO:0000256" key="6">
    <source>
        <dbReference type="ARBA" id="ARBA00022729"/>
    </source>
</evidence>
<evidence type="ECO:0000256" key="4">
    <source>
        <dbReference type="ARBA" id="ARBA00022505"/>
    </source>
</evidence>
<evidence type="ECO:0000259" key="10">
    <source>
        <dbReference type="PROSITE" id="PS51669"/>
    </source>
</evidence>
<evidence type="ECO:0000256" key="1">
    <source>
        <dbReference type="ARBA" id="ARBA00001966"/>
    </source>
</evidence>
<dbReference type="PROSITE" id="PS51669">
    <property type="entry name" value="4FE4S_MOW_BIS_MGD"/>
    <property type="match status" value="1"/>
</dbReference>
<gene>
    <name evidence="11" type="ORF">NATSA_11490</name>
</gene>
<dbReference type="GO" id="GO:0046872">
    <property type="term" value="F:metal ion binding"/>
    <property type="evidence" value="ECO:0007669"/>
    <property type="project" value="UniProtKB-KW"/>
</dbReference>
<comment type="similarity">
    <text evidence="2">Belongs to the prokaryotic molybdopterin-containing oxidoreductase family.</text>
</comment>
<feature type="domain" description="4Fe-4S Mo/W bis-MGD-type" evidence="10">
    <location>
        <begin position="56"/>
        <end position="112"/>
    </location>
</feature>
<proteinExistence type="inferred from homology"/>
<keyword evidence="6" id="KW-0732">Signal</keyword>
<dbReference type="InterPro" id="IPR050612">
    <property type="entry name" value="Prok_Mopterin_Oxidored"/>
</dbReference>
<dbReference type="InterPro" id="IPR006657">
    <property type="entry name" value="MoPterin_dinucl-bd_dom"/>
</dbReference>
<dbReference type="InterPro" id="IPR006963">
    <property type="entry name" value="Mopterin_OxRdtase_4Fe-4S_dom"/>
</dbReference>
<dbReference type="Proteomes" id="UP000673975">
    <property type="component" value="Unassembled WGS sequence"/>
</dbReference>
<dbReference type="Pfam" id="PF00384">
    <property type="entry name" value="Molybdopterin"/>
    <property type="match status" value="1"/>
</dbReference>
<dbReference type="GO" id="GO:0051539">
    <property type="term" value="F:4 iron, 4 sulfur cluster binding"/>
    <property type="evidence" value="ECO:0007669"/>
    <property type="project" value="UniProtKB-KW"/>
</dbReference>
<dbReference type="SUPFAM" id="SSF50692">
    <property type="entry name" value="ADC-like"/>
    <property type="match status" value="1"/>
</dbReference>
<dbReference type="GO" id="GO:0043546">
    <property type="term" value="F:molybdopterin cofactor binding"/>
    <property type="evidence" value="ECO:0007669"/>
    <property type="project" value="InterPro"/>
</dbReference>
<dbReference type="PROSITE" id="PS51318">
    <property type="entry name" value="TAT"/>
    <property type="match status" value="1"/>
</dbReference>
<dbReference type="Gene3D" id="3.30.200.210">
    <property type="match status" value="1"/>
</dbReference>
<protein>
    <submittedName>
        <fullName evidence="11">Molybdopterin-dependent oxidoreductase</fullName>
    </submittedName>
</protein>
<dbReference type="PANTHER" id="PTHR43742">
    <property type="entry name" value="TRIMETHYLAMINE-N-OXIDE REDUCTASE"/>
    <property type="match status" value="1"/>
</dbReference>
<evidence type="ECO:0000256" key="5">
    <source>
        <dbReference type="ARBA" id="ARBA00022723"/>
    </source>
</evidence>
<comment type="caution">
    <text evidence="11">The sequence shown here is derived from an EMBL/GenBank/DDBJ whole genome shotgun (WGS) entry which is preliminary data.</text>
</comment>
<dbReference type="PROSITE" id="PS00551">
    <property type="entry name" value="MOLYBDOPTERIN_PROK_1"/>
    <property type="match status" value="1"/>
</dbReference>
<dbReference type="SMART" id="SM00926">
    <property type="entry name" value="Molybdop_Fe4S4"/>
    <property type="match status" value="1"/>
</dbReference>
<dbReference type="Pfam" id="PF01568">
    <property type="entry name" value="Molydop_binding"/>
    <property type="match status" value="1"/>
</dbReference>
<sequence length="854" mass="95036">MKTQSHTAPGSRKSFLKKALMAGSGLTFGSALSGSLSTLKASESGKPDSVRGGKNGCWAPTTCNGCASWCSLEVYIQNGRATKIRGNNASKVNEGKACPRSHMGIQELYDPDRLKQPMKRTNPEKKRGVDPGFVPISWDEAIDEITDRILELREKDETHKYMMVQGRNSGLHPIIYDRMTRIIGSPNRINSDGLCQEAGKLSHWYQCGFWGFPQWDLKHTRYIICWGTDPVSSTRQVSHHNSSWGKMIARAKVAVVDPRLSATAAKADEWMPIKPGEDGAVAGAIAHVILTRGLWSKEFVGDFKDGENRFKIGQTVDEELFDEKLTKGVIKWWNLELKDRTPEWAAERAGIPAEQIERVAIDFGRAGSQAISMVGRGPVAQPRGSYNALAGNALVGLVGAVGTEGGNMSGNPFFNEPLPGPDDYLDQTAKNGLGHPTIDQRGRLDLPAIFQNQAGTGMVSNKAADGVIDKDPNEIKVAISYYGNFAFSAPGARRWEKALGSIPFYVDINTHPSEVSWFADIVLPAANGMFEKNAPVVRHGNRHRHVTLHRRVVDRLWNVKSDETEVPWMIAEKLAEKGFPNLLDHYKTYRDPETGAEPQNGEELELFATKHITQNYWNPDRHRGGDKFESWESFYNTGVWNSDPYVLKRRWGNMPTESGKFEFYSEPLKRAITQHAEKHGLTTDQVMESANYVARGEQAFIPHYEPPVIIDEGNNDGLILVDHKSRLNREGRSANSPWYYEFKDVDPGDVANQDVAKINPKDARRLGISEGDDIVMSFKENSITCKARLWEGVRPGTVAKSYGQGHWAFGRRASLEFGKKARGGNNNEIIPAEYDRLTGTSAYYATVRVRVSKA</sequence>
<keyword evidence="8" id="KW-0408">Iron</keyword>
<keyword evidence="5" id="KW-0479">Metal-binding</keyword>
<dbReference type="SUPFAM" id="SSF53706">
    <property type="entry name" value="Formate dehydrogenase/DMSO reductase, domains 1-3"/>
    <property type="match status" value="1"/>
</dbReference>
<dbReference type="InterPro" id="IPR027467">
    <property type="entry name" value="MopterinOxRdtase_cofactor_BS"/>
</dbReference>
<evidence type="ECO:0000256" key="2">
    <source>
        <dbReference type="ARBA" id="ARBA00010312"/>
    </source>
</evidence>
<evidence type="ECO:0000256" key="3">
    <source>
        <dbReference type="ARBA" id="ARBA00022485"/>
    </source>
</evidence>
<keyword evidence="7" id="KW-0560">Oxidoreductase</keyword>
<accession>A0A8J7UW52</accession>
<dbReference type="InterPro" id="IPR006656">
    <property type="entry name" value="Mopterin_OxRdtase"/>
</dbReference>
<keyword evidence="3" id="KW-0004">4Fe-4S</keyword>
<dbReference type="Gene3D" id="3.40.228.10">
    <property type="entry name" value="Dimethylsulfoxide Reductase, domain 2"/>
    <property type="match status" value="1"/>
</dbReference>
<name>A0A8J7UW52_9BACT</name>
<dbReference type="Gene3D" id="3.40.50.740">
    <property type="match status" value="1"/>
</dbReference>
<evidence type="ECO:0000256" key="8">
    <source>
        <dbReference type="ARBA" id="ARBA00023004"/>
    </source>
</evidence>
<reference evidence="11" key="1">
    <citation type="submission" date="2021-02" db="EMBL/GenBank/DDBJ databases">
        <title>Natronogracilivirga saccharolytica gen. nov. sp. nov. a new anaerobic, haloalkiliphilic carbohydrate-fermenting bacterium from soda lake and proposing of Cyclonatronumiaceae fam. nov. in the phylum Balneolaeota.</title>
        <authorList>
            <person name="Zhilina T.N."/>
            <person name="Sorokin D.Y."/>
            <person name="Zavarzina D.G."/>
            <person name="Toshchakov S.V."/>
            <person name="Kublanov I.V."/>
        </authorList>
    </citation>
    <scope>NUCLEOTIDE SEQUENCE</scope>
    <source>
        <strain evidence="11">Z-1702</strain>
    </source>
</reference>
<dbReference type="CDD" id="cd02780">
    <property type="entry name" value="MopB_CT_Tetrathionate_Arsenate-R"/>
    <property type="match status" value="1"/>
</dbReference>
<keyword evidence="4" id="KW-0500">Molybdenum</keyword>
<comment type="cofactor">
    <cofactor evidence="1">
        <name>[4Fe-4S] cluster</name>
        <dbReference type="ChEBI" id="CHEBI:49883"/>
    </cofactor>
</comment>
<dbReference type="InterPro" id="IPR009010">
    <property type="entry name" value="Asp_de-COase-like_dom_sf"/>
</dbReference>
<evidence type="ECO:0000256" key="9">
    <source>
        <dbReference type="ARBA" id="ARBA00023014"/>
    </source>
</evidence>
<dbReference type="InterPro" id="IPR037946">
    <property type="entry name" value="MopB_CT_Tetrathionate"/>
</dbReference>
<dbReference type="AlphaFoldDB" id="A0A8J7UW52"/>
<organism evidence="11 12">
    <name type="scientific">Natronogracilivirga saccharolytica</name>
    <dbReference type="NCBI Taxonomy" id="2812953"/>
    <lineage>
        <taxon>Bacteria</taxon>
        <taxon>Pseudomonadati</taxon>
        <taxon>Balneolota</taxon>
        <taxon>Balneolia</taxon>
        <taxon>Balneolales</taxon>
        <taxon>Cyclonatronaceae</taxon>
        <taxon>Natronogracilivirga</taxon>
    </lineage>
</organism>